<proteinExistence type="predicted"/>
<sequence length="116" mass="13347">MRTVIAVDLNTMKELADEEATVRSEKTDWSNVAYREEAVRRVEERRETQKMLEVWEARRLARLTDIENVAFGAMTDLYMATVCYSFRDHAAVGKLVKDAQESLAALQRYALAETTK</sequence>
<reference evidence="1" key="1">
    <citation type="journal article" date="2021" name="Proc. Natl. Acad. Sci. U.S.A.">
        <title>A Catalog of Tens of Thousands of Viruses from Human Metagenomes Reveals Hidden Associations with Chronic Diseases.</title>
        <authorList>
            <person name="Tisza M.J."/>
            <person name="Buck C.B."/>
        </authorList>
    </citation>
    <scope>NUCLEOTIDE SEQUENCE</scope>
    <source>
        <strain evidence="1">Ctu1h4</strain>
    </source>
</reference>
<name>A0A8S5MVZ3_9CAUD</name>
<dbReference type="EMBL" id="BK015001">
    <property type="protein sequence ID" value="DAD86526.1"/>
    <property type="molecule type" value="Genomic_DNA"/>
</dbReference>
<organism evidence="1">
    <name type="scientific">Siphoviridae sp. ctu1h4</name>
    <dbReference type="NCBI Taxonomy" id="2826499"/>
    <lineage>
        <taxon>Viruses</taxon>
        <taxon>Duplodnaviria</taxon>
        <taxon>Heunggongvirae</taxon>
        <taxon>Uroviricota</taxon>
        <taxon>Caudoviricetes</taxon>
    </lineage>
</organism>
<accession>A0A8S5MVZ3</accession>
<protein>
    <submittedName>
        <fullName evidence="1">Uncharacterized protein</fullName>
    </submittedName>
</protein>
<evidence type="ECO:0000313" key="1">
    <source>
        <dbReference type="EMBL" id="DAD86526.1"/>
    </source>
</evidence>